<dbReference type="PANTHER" id="PTHR20905">
    <property type="entry name" value="N-ACETYLTRANSFERASE-RELATED"/>
    <property type="match status" value="1"/>
</dbReference>
<evidence type="ECO:0000256" key="5">
    <source>
        <dbReference type="ARBA" id="ARBA00050189"/>
    </source>
</evidence>
<dbReference type="PANTHER" id="PTHR20905:SF30">
    <property type="entry name" value="N-ACETYLTRANSFERASE DOMAIN-CONTAINING PROTEIN"/>
    <property type="match status" value="1"/>
</dbReference>
<dbReference type="AlphaFoldDB" id="A0A4U5MG47"/>
<comment type="catalytic activity">
    <reaction evidence="12">
        <text>serotonin + acetyl-CoA = N-acetylserotonin + CoA + H(+)</text>
        <dbReference type="Rhea" id="RHEA:25217"/>
        <dbReference type="ChEBI" id="CHEBI:15378"/>
        <dbReference type="ChEBI" id="CHEBI:17697"/>
        <dbReference type="ChEBI" id="CHEBI:57287"/>
        <dbReference type="ChEBI" id="CHEBI:57288"/>
        <dbReference type="ChEBI" id="CHEBI:350546"/>
        <dbReference type="EC" id="2.3.1.87"/>
    </reaction>
    <physiologicalReaction direction="left-to-right" evidence="12">
        <dbReference type="Rhea" id="RHEA:25218"/>
    </physiologicalReaction>
</comment>
<reference evidence="13 14" key="1">
    <citation type="journal article" date="2015" name="Genome Biol.">
        <title>Comparative genomics of Steinernema reveals deeply conserved gene regulatory networks.</title>
        <authorList>
            <person name="Dillman A.R."/>
            <person name="Macchietto M."/>
            <person name="Porter C.F."/>
            <person name="Rogers A."/>
            <person name="Williams B."/>
            <person name="Antoshechkin I."/>
            <person name="Lee M.M."/>
            <person name="Goodwin Z."/>
            <person name="Lu X."/>
            <person name="Lewis E.E."/>
            <person name="Goodrich-Blair H."/>
            <person name="Stock S.P."/>
            <person name="Adams B.J."/>
            <person name="Sternberg P.W."/>
            <person name="Mortazavi A."/>
        </authorList>
    </citation>
    <scope>NUCLEOTIDE SEQUENCE [LARGE SCALE GENOMIC DNA]</scope>
    <source>
        <strain evidence="13 14">ALL</strain>
    </source>
</reference>
<evidence type="ECO:0000256" key="3">
    <source>
        <dbReference type="ARBA" id="ARBA00038182"/>
    </source>
</evidence>
<evidence type="ECO:0000256" key="11">
    <source>
        <dbReference type="ARBA" id="ARBA00052335"/>
    </source>
</evidence>
<evidence type="ECO:0000256" key="6">
    <source>
        <dbReference type="ARBA" id="ARBA00050849"/>
    </source>
</evidence>
<comment type="catalytic activity">
    <reaction evidence="7">
        <text>serotonin + (5Z,8Z,11Z,14Z)-eicosatetraenoyl-CoA = N-[(5Z,8Z,11Z,14Z)-eicosatetraenoyl]-serotonin + CoA + H(+)</text>
        <dbReference type="Rhea" id="RHEA:51396"/>
        <dbReference type="ChEBI" id="CHEBI:15378"/>
        <dbReference type="ChEBI" id="CHEBI:57287"/>
        <dbReference type="ChEBI" id="CHEBI:57368"/>
        <dbReference type="ChEBI" id="CHEBI:132255"/>
        <dbReference type="ChEBI" id="CHEBI:350546"/>
    </reaction>
    <physiologicalReaction direction="left-to-right" evidence="7">
        <dbReference type="Rhea" id="RHEA:51397"/>
    </physiologicalReaction>
</comment>
<comment type="catalytic activity">
    <reaction evidence="8">
        <text>dopamine + acetyl-CoA = N-acetyldopamine + CoA + H(+)</text>
        <dbReference type="Rhea" id="RHEA:51388"/>
        <dbReference type="ChEBI" id="CHEBI:15378"/>
        <dbReference type="ChEBI" id="CHEBI:57287"/>
        <dbReference type="ChEBI" id="CHEBI:57288"/>
        <dbReference type="ChEBI" id="CHEBI:59905"/>
        <dbReference type="ChEBI" id="CHEBI:125678"/>
    </reaction>
    <physiologicalReaction direction="left-to-right" evidence="8">
        <dbReference type="Rhea" id="RHEA:51389"/>
    </physiologicalReaction>
</comment>
<comment type="catalytic activity">
    <reaction evidence="6">
        <text>serotonin + octadecanoyl-CoA = N-octadecanoyl-serotonin + CoA + H(+)</text>
        <dbReference type="Rhea" id="RHEA:51400"/>
        <dbReference type="ChEBI" id="CHEBI:15378"/>
        <dbReference type="ChEBI" id="CHEBI:57287"/>
        <dbReference type="ChEBI" id="CHEBI:57394"/>
        <dbReference type="ChEBI" id="CHEBI:134065"/>
        <dbReference type="ChEBI" id="CHEBI:350546"/>
    </reaction>
    <physiologicalReaction direction="left-to-right" evidence="6">
        <dbReference type="Rhea" id="RHEA:51401"/>
    </physiologicalReaction>
</comment>
<comment type="pathway">
    <text evidence="2">Aromatic compound metabolism; melatonin biosynthesis; melatonin from serotonin: step 1/2.</text>
</comment>
<reference evidence="13 14" key="2">
    <citation type="journal article" date="2019" name="G3 (Bethesda)">
        <title>Hybrid Assembly of the Genome of the Entomopathogenic Nematode Steinernema carpocapsae Identifies the X-Chromosome.</title>
        <authorList>
            <person name="Serra L."/>
            <person name="Macchietto M."/>
            <person name="Macias-Munoz A."/>
            <person name="McGill C.J."/>
            <person name="Rodriguez I.M."/>
            <person name="Rodriguez B."/>
            <person name="Murad R."/>
            <person name="Mortazavi A."/>
        </authorList>
    </citation>
    <scope>NUCLEOTIDE SEQUENCE [LARGE SCALE GENOMIC DNA]</scope>
    <source>
        <strain evidence="13 14">ALL</strain>
    </source>
</reference>
<proteinExistence type="inferred from homology"/>
<dbReference type="SUPFAM" id="SSF55729">
    <property type="entry name" value="Acyl-CoA N-acyltransferases (Nat)"/>
    <property type="match status" value="1"/>
</dbReference>
<dbReference type="GO" id="GO:0004059">
    <property type="term" value="F:aralkylamine N-acetyltransferase activity"/>
    <property type="evidence" value="ECO:0007669"/>
    <property type="project" value="UniProtKB-EC"/>
</dbReference>
<evidence type="ECO:0000256" key="8">
    <source>
        <dbReference type="ARBA" id="ARBA00051711"/>
    </source>
</evidence>
<keyword evidence="1" id="KW-0808">Transferase</keyword>
<evidence type="ECO:0000256" key="1">
    <source>
        <dbReference type="ARBA" id="ARBA00022679"/>
    </source>
</evidence>
<sequence length="232" mass="26405">MERRAVLMADNEIEYRLATVDDFDAVYEFTKVHFYQDEPVCRNMFDSAELLMDFFKDVLIKALESNLSALALNKTTGELVGYRIVSVAQRNEEHKSHEKENDENASRALNPGVTVFLEAIGEMKEHMWDYLPADVNKIIRREISCVKHAYQKRGIGKKLVKVFFEDEELKELGFDGIVSETSSIANQTLLGKNGFVPLKEVVYADYVAKDGSKAPKVLDDGTTKLVLNFKRL</sequence>
<organism evidence="13 14">
    <name type="scientific">Steinernema carpocapsae</name>
    <name type="common">Entomopathogenic nematode</name>
    <dbReference type="NCBI Taxonomy" id="34508"/>
    <lineage>
        <taxon>Eukaryota</taxon>
        <taxon>Metazoa</taxon>
        <taxon>Ecdysozoa</taxon>
        <taxon>Nematoda</taxon>
        <taxon>Chromadorea</taxon>
        <taxon>Rhabditida</taxon>
        <taxon>Tylenchina</taxon>
        <taxon>Panagrolaimomorpha</taxon>
        <taxon>Strongyloidoidea</taxon>
        <taxon>Steinernematidae</taxon>
        <taxon>Steinernema</taxon>
    </lineage>
</organism>
<evidence type="ECO:0000256" key="7">
    <source>
        <dbReference type="ARBA" id="ARBA00051284"/>
    </source>
</evidence>
<dbReference type="EC" id="2.3.1.87" evidence="4"/>
<dbReference type="FunFam" id="3.40.630.30:FF:000046">
    <property type="entry name" value="Dopamine N-acetyltransferase"/>
    <property type="match status" value="1"/>
</dbReference>
<comment type="catalytic activity">
    <reaction evidence="10">
        <text>serotonin + hexadecanoyl-CoA = N-hexadecanoyl-serotonin + CoA + H(+)</text>
        <dbReference type="Rhea" id="RHEA:51384"/>
        <dbReference type="ChEBI" id="CHEBI:15378"/>
        <dbReference type="ChEBI" id="CHEBI:57287"/>
        <dbReference type="ChEBI" id="CHEBI:57379"/>
        <dbReference type="ChEBI" id="CHEBI:134059"/>
        <dbReference type="ChEBI" id="CHEBI:350546"/>
    </reaction>
    <physiologicalReaction direction="left-to-right" evidence="10">
        <dbReference type="Rhea" id="RHEA:51385"/>
    </physiologicalReaction>
</comment>
<evidence type="ECO:0000313" key="14">
    <source>
        <dbReference type="Proteomes" id="UP000298663"/>
    </source>
</evidence>
<comment type="caution">
    <text evidence="13">The sequence shown here is derived from an EMBL/GenBank/DDBJ whole genome shotgun (WGS) entry which is preliminary data.</text>
</comment>
<dbReference type="EMBL" id="AZBU02000008">
    <property type="protein sequence ID" value="TKR68230.1"/>
    <property type="molecule type" value="Genomic_DNA"/>
</dbReference>
<evidence type="ECO:0000256" key="2">
    <source>
        <dbReference type="ARBA" id="ARBA00037926"/>
    </source>
</evidence>
<keyword evidence="14" id="KW-1185">Reference proteome</keyword>
<comment type="similarity">
    <text evidence="3">Belongs to the acetyltransferase family. AANAT subfamily.</text>
</comment>
<dbReference type="InterPro" id="IPR016181">
    <property type="entry name" value="Acyl_CoA_acyltransferase"/>
</dbReference>
<evidence type="ECO:0000256" key="10">
    <source>
        <dbReference type="ARBA" id="ARBA00052178"/>
    </source>
</evidence>
<evidence type="ECO:0000256" key="4">
    <source>
        <dbReference type="ARBA" id="ARBA00039114"/>
    </source>
</evidence>
<dbReference type="OrthoDB" id="41532at2759"/>
<evidence type="ECO:0000256" key="9">
    <source>
        <dbReference type="ARBA" id="ARBA00051823"/>
    </source>
</evidence>
<gene>
    <name evidence="13" type="ORF">L596_024240</name>
</gene>
<comment type="catalytic activity">
    <reaction evidence="11">
        <text>dopamine + hexadecanoyl-CoA = N-hexadecanoyl-dopamine + CoA + H(+)</text>
        <dbReference type="Rhea" id="RHEA:51376"/>
        <dbReference type="ChEBI" id="CHEBI:15378"/>
        <dbReference type="ChEBI" id="CHEBI:57287"/>
        <dbReference type="ChEBI" id="CHEBI:57379"/>
        <dbReference type="ChEBI" id="CHEBI:59905"/>
        <dbReference type="ChEBI" id="CHEBI:134058"/>
    </reaction>
    <physiologicalReaction direction="left-to-right" evidence="11">
        <dbReference type="Rhea" id="RHEA:51377"/>
    </physiologicalReaction>
</comment>
<comment type="catalytic activity">
    <reaction evidence="5">
        <text>dopamine + (9Z)-octadecenoyl-CoA = N-(9Z-octadecanoyl)-dopamine + CoA + H(+)</text>
        <dbReference type="Rhea" id="RHEA:51380"/>
        <dbReference type="ChEBI" id="CHEBI:15378"/>
        <dbReference type="ChEBI" id="CHEBI:31883"/>
        <dbReference type="ChEBI" id="CHEBI:57287"/>
        <dbReference type="ChEBI" id="CHEBI:57387"/>
        <dbReference type="ChEBI" id="CHEBI:59905"/>
    </reaction>
    <physiologicalReaction direction="left-to-right" evidence="5">
        <dbReference type="Rhea" id="RHEA:51381"/>
    </physiologicalReaction>
</comment>
<protein>
    <recommendedName>
        <fullName evidence="4">aralkylamine N-acetyltransferase</fullName>
        <ecNumber evidence="4">2.3.1.87</ecNumber>
    </recommendedName>
</protein>
<evidence type="ECO:0000313" key="13">
    <source>
        <dbReference type="EMBL" id="TKR68230.1"/>
    </source>
</evidence>
<name>A0A4U5MG47_STECR</name>
<accession>A0A4U5MG47</accession>
<dbReference type="Gene3D" id="3.40.630.30">
    <property type="match status" value="1"/>
</dbReference>
<comment type="catalytic activity">
    <reaction evidence="9">
        <text>serotonin + (9Z)-octadecenoyl-CoA = N-(9Z-octadecenoyl)-serotonin + CoA + H(+)</text>
        <dbReference type="Rhea" id="RHEA:51392"/>
        <dbReference type="ChEBI" id="CHEBI:15378"/>
        <dbReference type="ChEBI" id="CHEBI:57287"/>
        <dbReference type="ChEBI" id="CHEBI:57387"/>
        <dbReference type="ChEBI" id="CHEBI:134064"/>
        <dbReference type="ChEBI" id="CHEBI:350546"/>
    </reaction>
    <physiologicalReaction direction="left-to-right" evidence="9">
        <dbReference type="Rhea" id="RHEA:51393"/>
    </physiologicalReaction>
</comment>
<dbReference type="Proteomes" id="UP000298663">
    <property type="component" value="Unassembled WGS sequence"/>
</dbReference>
<evidence type="ECO:0000256" key="12">
    <source>
        <dbReference type="ARBA" id="ARBA00052491"/>
    </source>
</evidence>